<evidence type="ECO:0000256" key="2">
    <source>
        <dbReference type="ARBA" id="ARBA00022490"/>
    </source>
</evidence>
<dbReference type="PANTHER" id="PTHR43033">
    <property type="entry name" value="TRNA(ILE)-LYSIDINE SYNTHASE-RELATED"/>
    <property type="match status" value="1"/>
</dbReference>
<dbReference type="PANTHER" id="PTHR43033:SF1">
    <property type="entry name" value="TRNA(ILE)-LYSIDINE SYNTHASE-RELATED"/>
    <property type="match status" value="1"/>
</dbReference>
<dbReference type="Pfam" id="PF01171">
    <property type="entry name" value="ATP_bind_3"/>
    <property type="match status" value="1"/>
</dbReference>
<dbReference type="GO" id="GO:0005524">
    <property type="term" value="F:ATP binding"/>
    <property type="evidence" value="ECO:0007669"/>
    <property type="project" value="UniProtKB-UniRule"/>
</dbReference>
<dbReference type="NCBIfam" id="TIGR02433">
    <property type="entry name" value="lysidine_TilS_C"/>
    <property type="match status" value="1"/>
</dbReference>
<evidence type="ECO:0000256" key="1">
    <source>
        <dbReference type="ARBA" id="ARBA00004496"/>
    </source>
</evidence>
<keyword evidence="3 8" id="KW-0436">Ligase</keyword>
<dbReference type="Proteomes" id="UP000664034">
    <property type="component" value="Unassembled WGS sequence"/>
</dbReference>
<comment type="function">
    <text evidence="8">Ligates lysine onto the cytidine present at position 34 of the AUA codon-specific tRNA(Ile) that contains the anticodon CAU, in an ATP-dependent manner. Cytidine is converted to lysidine, thus changing the amino acid specificity of the tRNA from methionine to isoleucine.</text>
</comment>
<evidence type="ECO:0000313" key="10">
    <source>
        <dbReference type="EMBL" id="MBO0938633.1"/>
    </source>
</evidence>
<organism evidence="10 11">
    <name type="scientific">Fibrella rubiginis</name>
    <dbReference type="NCBI Taxonomy" id="2817060"/>
    <lineage>
        <taxon>Bacteria</taxon>
        <taxon>Pseudomonadati</taxon>
        <taxon>Bacteroidota</taxon>
        <taxon>Cytophagia</taxon>
        <taxon>Cytophagales</taxon>
        <taxon>Spirosomataceae</taxon>
        <taxon>Fibrella</taxon>
    </lineage>
</organism>
<dbReference type="SUPFAM" id="SSF52402">
    <property type="entry name" value="Adenine nucleotide alpha hydrolases-like"/>
    <property type="match status" value="1"/>
</dbReference>
<evidence type="ECO:0000313" key="11">
    <source>
        <dbReference type="Proteomes" id="UP000664034"/>
    </source>
</evidence>
<dbReference type="EMBL" id="JAFMYV010000010">
    <property type="protein sequence ID" value="MBO0938633.1"/>
    <property type="molecule type" value="Genomic_DNA"/>
</dbReference>
<feature type="binding site" evidence="8">
    <location>
        <begin position="27"/>
        <end position="32"/>
    </location>
    <ligand>
        <name>ATP</name>
        <dbReference type="ChEBI" id="CHEBI:30616"/>
    </ligand>
</feature>
<dbReference type="NCBIfam" id="TIGR02432">
    <property type="entry name" value="lysidine_TilS_N"/>
    <property type="match status" value="1"/>
</dbReference>
<name>A0A939K6A3_9BACT</name>
<keyword evidence="6 8" id="KW-0067">ATP-binding</keyword>
<proteinExistence type="inferred from homology"/>
<dbReference type="Gene3D" id="3.40.50.620">
    <property type="entry name" value="HUPs"/>
    <property type="match status" value="1"/>
</dbReference>
<gene>
    <name evidence="8 10" type="primary">tilS</name>
    <name evidence="10" type="ORF">J2I47_18925</name>
</gene>
<dbReference type="SMART" id="SM00977">
    <property type="entry name" value="TilS_C"/>
    <property type="match status" value="1"/>
</dbReference>
<evidence type="ECO:0000259" key="9">
    <source>
        <dbReference type="SMART" id="SM00977"/>
    </source>
</evidence>
<keyword evidence="4 8" id="KW-0819">tRNA processing</keyword>
<dbReference type="Pfam" id="PF11734">
    <property type="entry name" value="TilS_C"/>
    <property type="match status" value="1"/>
</dbReference>
<comment type="subcellular location">
    <subcellularLocation>
        <location evidence="1 8">Cytoplasm</location>
    </subcellularLocation>
</comment>
<comment type="similarity">
    <text evidence="8">Belongs to the tRNA(Ile)-lysidine synthase family.</text>
</comment>
<sequence>MLEQGFLAFINEHQLVSTQQSVLIAVSGGVDSMVLTHLMHRCGFTFAMAHVNFGLRGTESDADALLVKNKAAAYGVPFHEIGFDTAAEARRRGESIQLVARHLRYNWFQTLRQEHGYAAIATAHHLNDVLETMLLNLTRGTGLAGLHGIPVKTDQGVIRPLWFATRADIEAYAQEQQLTWRDDASNASDTYSRNRIRHQVVPALEHINPGLLQTLPRTISQIQAAEKILNAELDWSFAACTEADNLGYSIDCQQLAQLPEPLYRLNQWLRPYGFTPDMLAQCWRGVDQRGAATVKTGQVFRTDSHQLTHHQDRLWLRPRHPTPHTLICVNDWPAEPLDLGQAGQLTVTPLHRDNWSGTWPDSPNEALFDAAMLPFPWLIRPWKQGDRFRPLGMTGSKLVSDLLQERHMPLPDREHVWVLESAGMICWVLGLRMAHVARLTSESRHLINCRLQNQNFQFGTHFDTFIRETHS</sequence>
<dbReference type="AlphaFoldDB" id="A0A939K6A3"/>
<keyword evidence="11" id="KW-1185">Reference proteome</keyword>
<comment type="domain">
    <text evidence="8">The N-terminal region contains the highly conserved SGGXDS motif, predicted to be a P-loop motif involved in ATP binding.</text>
</comment>
<evidence type="ECO:0000256" key="6">
    <source>
        <dbReference type="ARBA" id="ARBA00022840"/>
    </source>
</evidence>
<reference evidence="10" key="1">
    <citation type="submission" date="2021-03" db="EMBL/GenBank/DDBJ databases">
        <title>Fibrella sp. HMF5335 genome sequencing and assembly.</title>
        <authorList>
            <person name="Kang H."/>
            <person name="Kim H."/>
            <person name="Bae S."/>
            <person name="Joh K."/>
        </authorList>
    </citation>
    <scope>NUCLEOTIDE SEQUENCE</scope>
    <source>
        <strain evidence="10">HMF5335</strain>
    </source>
</reference>
<dbReference type="EC" id="6.3.4.19" evidence="8"/>
<dbReference type="SUPFAM" id="SSF56037">
    <property type="entry name" value="PheT/TilS domain"/>
    <property type="match status" value="1"/>
</dbReference>
<comment type="catalytic activity">
    <reaction evidence="7 8">
        <text>cytidine(34) in tRNA(Ile2) + L-lysine + ATP = lysidine(34) in tRNA(Ile2) + AMP + diphosphate + H(+)</text>
        <dbReference type="Rhea" id="RHEA:43744"/>
        <dbReference type="Rhea" id="RHEA-COMP:10625"/>
        <dbReference type="Rhea" id="RHEA-COMP:10670"/>
        <dbReference type="ChEBI" id="CHEBI:15378"/>
        <dbReference type="ChEBI" id="CHEBI:30616"/>
        <dbReference type="ChEBI" id="CHEBI:32551"/>
        <dbReference type="ChEBI" id="CHEBI:33019"/>
        <dbReference type="ChEBI" id="CHEBI:82748"/>
        <dbReference type="ChEBI" id="CHEBI:83665"/>
        <dbReference type="ChEBI" id="CHEBI:456215"/>
        <dbReference type="EC" id="6.3.4.19"/>
    </reaction>
</comment>
<dbReference type="InterPro" id="IPR012795">
    <property type="entry name" value="tRNA_Ile_lys_synt_N"/>
</dbReference>
<dbReference type="GO" id="GO:0005737">
    <property type="term" value="C:cytoplasm"/>
    <property type="evidence" value="ECO:0007669"/>
    <property type="project" value="UniProtKB-SubCell"/>
</dbReference>
<evidence type="ECO:0000256" key="8">
    <source>
        <dbReference type="HAMAP-Rule" id="MF_01161"/>
    </source>
</evidence>
<dbReference type="InterPro" id="IPR014729">
    <property type="entry name" value="Rossmann-like_a/b/a_fold"/>
</dbReference>
<feature type="domain" description="Lysidine-tRNA(Ile) synthetase C-terminal" evidence="9">
    <location>
        <begin position="377"/>
        <end position="449"/>
    </location>
</feature>
<dbReference type="GO" id="GO:0032267">
    <property type="term" value="F:tRNA(Ile)-lysidine synthase activity"/>
    <property type="evidence" value="ECO:0007669"/>
    <property type="project" value="UniProtKB-EC"/>
</dbReference>
<keyword evidence="5 8" id="KW-0547">Nucleotide-binding</keyword>
<protein>
    <recommendedName>
        <fullName evidence="8">tRNA(Ile)-lysidine synthase</fullName>
        <ecNumber evidence="8">6.3.4.19</ecNumber>
    </recommendedName>
    <alternativeName>
        <fullName evidence="8">tRNA(Ile)-2-lysyl-cytidine synthase</fullName>
    </alternativeName>
    <alternativeName>
        <fullName evidence="8">tRNA(Ile)-lysidine synthetase</fullName>
    </alternativeName>
</protein>
<dbReference type="RefSeq" id="WP_207366167.1">
    <property type="nucleotide sequence ID" value="NZ_JAFMYV010000010.1"/>
</dbReference>
<keyword evidence="2 8" id="KW-0963">Cytoplasm</keyword>
<evidence type="ECO:0000256" key="7">
    <source>
        <dbReference type="ARBA" id="ARBA00048539"/>
    </source>
</evidence>
<dbReference type="InterPro" id="IPR012094">
    <property type="entry name" value="tRNA_Ile_lys_synt"/>
</dbReference>
<dbReference type="InterPro" id="IPR012796">
    <property type="entry name" value="Lysidine-tRNA-synth_C"/>
</dbReference>
<comment type="caution">
    <text evidence="10">The sequence shown here is derived from an EMBL/GenBank/DDBJ whole genome shotgun (WGS) entry which is preliminary data.</text>
</comment>
<dbReference type="CDD" id="cd01992">
    <property type="entry name" value="TilS_N"/>
    <property type="match status" value="1"/>
</dbReference>
<evidence type="ECO:0000256" key="3">
    <source>
        <dbReference type="ARBA" id="ARBA00022598"/>
    </source>
</evidence>
<evidence type="ECO:0000256" key="4">
    <source>
        <dbReference type="ARBA" id="ARBA00022694"/>
    </source>
</evidence>
<dbReference type="InterPro" id="IPR011063">
    <property type="entry name" value="TilS/TtcA_N"/>
</dbReference>
<evidence type="ECO:0000256" key="5">
    <source>
        <dbReference type="ARBA" id="ARBA00022741"/>
    </source>
</evidence>
<accession>A0A939K6A3</accession>
<dbReference type="GO" id="GO:0006400">
    <property type="term" value="P:tRNA modification"/>
    <property type="evidence" value="ECO:0007669"/>
    <property type="project" value="UniProtKB-UniRule"/>
</dbReference>
<dbReference type="HAMAP" id="MF_01161">
    <property type="entry name" value="tRNA_Ile_lys_synt"/>
    <property type="match status" value="1"/>
</dbReference>